<comment type="similarity">
    <text evidence="1">Belongs to the UPF0045 family.</text>
</comment>
<dbReference type="PANTHER" id="PTHR33777">
    <property type="entry name" value="UPF0045 PROTEIN ECM15"/>
    <property type="match status" value="1"/>
</dbReference>
<comment type="caution">
    <text evidence="3">The sequence shown here is derived from an EMBL/GenBank/DDBJ whole genome shotgun (WGS) entry which is preliminary data.</text>
</comment>
<dbReference type="EMBL" id="SMAB01000026">
    <property type="protein sequence ID" value="TCS78646.1"/>
    <property type="molecule type" value="Genomic_DNA"/>
</dbReference>
<dbReference type="PANTHER" id="PTHR33777:SF1">
    <property type="entry name" value="UPF0045 PROTEIN ECM15"/>
    <property type="match status" value="1"/>
</dbReference>
<evidence type="ECO:0000259" key="2">
    <source>
        <dbReference type="Pfam" id="PF01910"/>
    </source>
</evidence>
<gene>
    <name evidence="3" type="ORF">EDD72_12626</name>
</gene>
<dbReference type="RefSeq" id="WP_132770536.1">
    <property type="nucleotide sequence ID" value="NZ_SMAB01000026.1"/>
</dbReference>
<protein>
    <submittedName>
        <fullName evidence="3">Uncharacterized protein (TIGR00106 family)</fullName>
    </submittedName>
</protein>
<dbReference type="OrthoDB" id="5886358at2"/>
<reference evidence="3 4" key="1">
    <citation type="submission" date="2019-03" db="EMBL/GenBank/DDBJ databases">
        <title>Genomic Encyclopedia of Type Strains, Phase IV (KMG-IV): sequencing the most valuable type-strain genomes for metagenomic binning, comparative biology and taxonomic classification.</title>
        <authorList>
            <person name="Goeker M."/>
        </authorList>
    </citation>
    <scope>NUCLEOTIDE SEQUENCE [LARGE SCALE GENOMIC DNA]</scope>
    <source>
        <strain evidence="3 4">DSM 23802</strain>
    </source>
</reference>
<proteinExistence type="inferred from homology"/>
<evidence type="ECO:0000313" key="3">
    <source>
        <dbReference type="EMBL" id="TCS78646.1"/>
    </source>
</evidence>
<dbReference type="SUPFAM" id="SSF89957">
    <property type="entry name" value="MTH1187/YkoF-like"/>
    <property type="match status" value="1"/>
</dbReference>
<keyword evidence="4" id="KW-1185">Reference proteome</keyword>
<dbReference type="GO" id="GO:0005829">
    <property type="term" value="C:cytosol"/>
    <property type="evidence" value="ECO:0007669"/>
    <property type="project" value="TreeGrafter"/>
</dbReference>
<organism evidence="3 4">
    <name type="scientific">Tepidibacillus fermentans</name>
    <dbReference type="NCBI Taxonomy" id="1281767"/>
    <lineage>
        <taxon>Bacteria</taxon>
        <taxon>Bacillati</taxon>
        <taxon>Bacillota</taxon>
        <taxon>Bacilli</taxon>
        <taxon>Bacillales</taxon>
        <taxon>Bacillaceae</taxon>
        <taxon>Tepidibacillus</taxon>
    </lineage>
</organism>
<feature type="domain" description="Thiamine-binding protein" evidence="2">
    <location>
        <begin position="7"/>
        <end position="94"/>
    </location>
</feature>
<dbReference type="Gene3D" id="3.30.70.930">
    <property type="match status" value="1"/>
</dbReference>
<accession>A0A4R3K6U0</accession>
<evidence type="ECO:0000256" key="1">
    <source>
        <dbReference type="ARBA" id="ARBA00010272"/>
    </source>
</evidence>
<name>A0A4R3K6U0_9BACI</name>
<dbReference type="Proteomes" id="UP000295788">
    <property type="component" value="Unassembled WGS sequence"/>
</dbReference>
<dbReference type="InterPro" id="IPR002767">
    <property type="entry name" value="Thiamine_BP"/>
</dbReference>
<dbReference type="AlphaFoldDB" id="A0A4R3K6U0"/>
<dbReference type="InterPro" id="IPR051614">
    <property type="entry name" value="UPF0045_domain"/>
</dbReference>
<dbReference type="Pfam" id="PF01910">
    <property type="entry name" value="Thiamine_BP"/>
    <property type="match status" value="1"/>
</dbReference>
<evidence type="ECO:0000313" key="4">
    <source>
        <dbReference type="Proteomes" id="UP000295788"/>
    </source>
</evidence>
<dbReference type="InterPro" id="IPR029756">
    <property type="entry name" value="MTH1187/YkoF-like"/>
</dbReference>
<sequence>MPVINLSFQVIPKVPDADTYRIIDLAIDVVKRSGVKYEVGPMETTMEGELDQLLEIVKEAQQVCVDAGAERVMTIIKIDYHPKGVTMEEKIGKYRS</sequence>